<name>D8PF96_9BACT</name>
<dbReference type="PANTHER" id="PTHR43133">
    <property type="entry name" value="RNA POLYMERASE ECF-TYPE SIGMA FACTO"/>
    <property type="match status" value="1"/>
</dbReference>
<organism evidence="8 9">
    <name type="scientific">Nitrospira defluvii</name>
    <dbReference type="NCBI Taxonomy" id="330214"/>
    <lineage>
        <taxon>Bacteria</taxon>
        <taxon>Pseudomonadati</taxon>
        <taxon>Nitrospirota</taxon>
        <taxon>Nitrospiria</taxon>
        <taxon>Nitrospirales</taxon>
        <taxon>Nitrospiraceae</taxon>
        <taxon>Nitrospira</taxon>
    </lineage>
</organism>
<dbReference type="SUPFAM" id="SSF88659">
    <property type="entry name" value="Sigma3 and sigma4 domains of RNA polymerase sigma factors"/>
    <property type="match status" value="1"/>
</dbReference>
<dbReference type="AlphaFoldDB" id="D8PF96"/>
<dbReference type="InterPro" id="IPR007627">
    <property type="entry name" value="RNA_pol_sigma70_r2"/>
</dbReference>
<dbReference type="InterPro" id="IPR039425">
    <property type="entry name" value="RNA_pol_sigma-70-like"/>
</dbReference>
<proteinExistence type="inferred from homology"/>
<dbReference type="GO" id="GO:0016987">
    <property type="term" value="F:sigma factor activity"/>
    <property type="evidence" value="ECO:0007669"/>
    <property type="project" value="UniProtKB-KW"/>
</dbReference>
<dbReference type="Gene3D" id="1.10.1740.10">
    <property type="match status" value="1"/>
</dbReference>
<evidence type="ECO:0000256" key="4">
    <source>
        <dbReference type="ARBA" id="ARBA00023163"/>
    </source>
</evidence>
<dbReference type="InterPro" id="IPR013324">
    <property type="entry name" value="RNA_pol_sigma_r3/r4-like"/>
</dbReference>
<evidence type="ECO:0000256" key="2">
    <source>
        <dbReference type="ARBA" id="ARBA00023015"/>
    </source>
</evidence>
<dbReference type="STRING" id="330214.NIDE2188"/>
<dbReference type="OrthoDB" id="9797134at2"/>
<feature type="domain" description="RNA polymerase sigma factor 70 region 4 type 2" evidence="7">
    <location>
        <begin position="115"/>
        <end position="162"/>
    </location>
</feature>
<feature type="region of interest" description="Disordered" evidence="5">
    <location>
        <begin position="81"/>
        <end position="102"/>
    </location>
</feature>
<dbReference type="InterPro" id="IPR036388">
    <property type="entry name" value="WH-like_DNA-bd_sf"/>
</dbReference>
<gene>
    <name evidence="8" type="ORF">NIDE2188</name>
</gene>
<protein>
    <submittedName>
        <fullName evidence="8">Putative RNA polymerase sigma factor FecI (Sigma-19)</fullName>
    </submittedName>
</protein>
<dbReference type="KEGG" id="nde:NIDE2188"/>
<comment type="similarity">
    <text evidence="1">Belongs to the sigma-70 factor family. ECF subfamily.</text>
</comment>
<dbReference type="InterPro" id="IPR013249">
    <property type="entry name" value="RNA_pol_sigma70_r4_t2"/>
</dbReference>
<evidence type="ECO:0000256" key="5">
    <source>
        <dbReference type="SAM" id="MobiDB-lite"/>
    </source>
</evidence>
<feature type="domain" description="RNA polymerase sigma-70 region 2" evidence="6">
    <location>
        <begin position="13"/>
        <end position="77"/>
    </location>
</feature>
<keyword evidence="4" id="KW-0804">Transcription</keyword>
<dbReference type="HOGENOM" id="CLU_047691_12_5_0"/>
<dbReference type="Proteomes" id="UP000001660">
    <property type="component" value="Chromosome"/>
</dbReference>
<dbReference type="PANTHER" id="PTHR43133:SF63">
    <property type="entry name" value="RNA POLYMERASE SIGMA FACTOR FECI-RELATED"/>
    <property type="match status" value="1"/>
</dbReference>
<evidence type="ECO:0000256" key="3">
    <source>
        <dbReference type="ARBA" id="ARBA00023082"/>
    </source>
</evidence>
<dbReference type="Pfam" id="PF04542">
    <property type="entry name" value="Sigma70_r2"/>
    <property type="match status" value="1"/>
</dbReference>
<keyword evidence="9" id="KW-1185">Reference proteome</keyword>
<reference evidence="8 9" key="1">
    <citation type="journal article" date="2010" name="Proc. Natl. Acad. Sci. U.S.A.">
        <title>A Nitrospira metagenome illuminates the physiology and evolution of globally important nitrite-oxidizing bacteria.</title>
        <authorList>
            <person name="Lucker S."/>
            <person name="Wagner M."/>
            <person name="Maixner F."/>
            <person name="Pelletier E."/>
            <person name="Koch H."/>
            <person name="Vacherie B."/>
            <person name="Rattei T."/>
            <person name="Sinninghe Damste J."/>
            <person name="Spieck E."/>
            <person name="Le Paslier D."/>
            <person name="Daims H."/>
        </authorList>
    </citation>
    <scope>NUCLEOTIDE SEQUENCE [LARGE SCALE GENOMIC DNA]</scope>
</reference>
<dbReference type="Gene3D" id="1.10.10.10">
    <property type="entry name" value="Winged helix-like DNA-binding domain superfamily/Winged helix DNA-binding domain"/>
    <property type="match status" value="1"/>
</dbReference>
<dbReference type="GO" id="GO:0003677">
    <property type="term" value="F:DNA binding"/>
    <property type="evidence" value="ECO:0007669"/>
    <property type="project" value="InterPro"/>
</dbReference>
<sequence length="173" mass="19822">MQNEQTLPCLTAFEEHHNDLLRFFTHKLGCRDLAADCTQDTYMHLVRMRPSIDVQNPRAFLFRVAANLAVDNLRKLRTRRGALSIEPPPEETASPAPSAEDTLDAKQRVAQLEIAMRELSPKCRRALLLNRLEGRTHREIADSLKVSESMVAKYIVQALRHCRARLHPEESTR</sequence>
<evidence type="ECO:0000259" key="7">
    <source>
        <dbReference type="Pfam" id="PF08281"/>
    </source>
</evidence>
<feature type="compositionally biased region" description="Low complexity" evidence="5">
    <location>
        <begin position="91"/>
        <end position="100"/>
    </location>
</feature>
<keyword evidence="3" id="KW-0731">Sigma factor</keyword>
<dbReference type="InterPro" id="IPR013325">
    <property type="entry name" value="RNA_pol_sigma_r2"/>
</dbReference>
<dbReference type="NCBIfam" id="TIGR02937">
    <property type="entry name" value="sigma70-ECF"/>
    <property type="match status" value="1"/>
</dbReference>
<evidence type="ECO:0000313" key="8">
    <source>
        <dbReference type="EMBL" id="CBK41905.1"/>
    </source>
</evidence>
<evidence type="ECO:0000256" key="1">
    <source>
        <dbReference type="ARBA" id="ARBA00010641"/>
    </source>
</evidence>
<evidence type="ECO:0000259" key="6">
    <source>
        <dbReference type="Pfam" id="PF04542"/>
    </source>
</evidence>
<dbReference type="GO" id="GO:0006352">
    <property type="term" value="P:DNA-templated transcription initiation"/>
    <property type="evidence" value="ECO:0007669"/>
    <property type="project" value="InterPro"/>
</dbReference>
<accession>D8PF96</accession>
<evidence type="ECO:0000313" key="9">
    <source>
        <dbReference type="Proteomes" id="UP000001660"/>
    </source>
</evidence>
<dbReference type="eggNOG" id="COG1595">
    <property type="taxonomic scope" value="Bacteria"/>
</dbReference>
<dbReference type="Pfam" id="PF08281">
    <property type="entry name" value="Sigma70_r4_2"/>
    <property type="match status" value="1"/>
</dbReference>
<keyword evidence="2" id="KW-0805">Transcription regulation</keyword>
<dbReference type="InterPro" id="IPR014284">
    <property type="entry name" value="RNA_pol_sigma-70_dom"/>
</dbReference>
<dbReference type="EMBL" id="FP929003">
    <property type="protein sequence ID" value="CBK41905.1"/>
    <property type="molecule type" value="Genomic_DNA"/>
</dbReference>
<dbReference type="SUPFAM" id="SSF88946">
    <property type="entry name" value="Sigma2 domain of RNA polymerase sigma factors"/>
    <property type="match status" value="1"/>
</dbReference>